<sequence>MSNSGSIGAAYGAVASSVMVLIFLLVGAGFVGEALRDVRCPTLATDTVSMSLRLPSTSTGPCTGFVTPETSDFRPYWSCRVSNTAFRVGG</sequence>
<feature type="non-terminal residue" evidence="2">
    <location>
        <position position="90"/>
    </location>
</feature>
<dbReference type="Proteomes" id="UP000070501">
    <property type="component" value="Unassembled WGS sequence"/>
</dbReference>
<proteinExistence type="predicted"/>
<keyword evidence="1" id="KW-0472">Membrane</keyword>
<keyword evidence="1" id="KW-0812">Transmembrane</keyword>
<dbReference type="InParanoid" id="A0A136JG96"/>
<reference evidence="3" key="1">
    <citation type="submission" date="2016-02" db="EMBL/GenBank/DDBJ databases">
        <title>Draft genome sequence of Microdochium bolleyi, a fungal endophyte of beachgrass.</title>
        <authorList>
            <consortium name="DOE Joint Genome Institute"/>
            <person name="David A.S."/>
            <person name="May G."/>
            <person name="Haridas S."/>
            <person name="Lim J."/>
            <person name="Wang M."/>
            <person name="Labutti K."/>
            <person name="Lipzen A."/>
            <person name="Barry K."/>
            <person name="Grigoriev I.V."/>
        </authorList>
    </citation>
    <scope>NUCLEOTIDE SEQUENCE [LARGE SCALE GENOMIC DNA]</scope>
    <source>
        <strain evidence="3">J235TASD1</strain>
    </source>
</reference>
<evidence type="ECO:0000313" key="2">
    <source>
        <dbReference type="EMBL" id="KXJ96183.1"/>
    </source>
</evidence>
<keyword evidence="3" id="KW-1185">Reference proteome</keyword>
<gene>
    <name evidence="2" type="ORF">Micbo1qcDRAFT_158399</name>
</gene>
<evidence type="ECO:0000313" key="3">
    <source>
        <dbReference type="Proteomes" id="UP000070501"/>
    </source>
</evidence>
<dbReference type="AlphaFoldDB" id="A0A136JG96"/>
<name>A0A136JG96_9PEZI</name>
<keyword evidence="1" id="KW-1133">Transmembrane helix</keyword>
<protein>
    <submittedName>
        <fullName evidence="2">Uncharacterized protein</fullName>
    </submittedName>
</protein>
<dbReference type="EMBL" id="KQ964246">
    <property type="protein sequence ID" value="KXJ96183.1"/>
    <property type="molecule type" value="Genomic_DNA"/>
</dbReference>
<feature type="transmembrane region" description="Helical" evidence="1">
    <location>
        <begin position="6"/>
        <end position="31"/>
    </location>
</feature>
<organism evidence="2 3">
    <name type="scientific">Microdochium bolleyi</name>
    <dbReference type="NCBI Taxonomy" id="196109"/>
    <lineage>
        <taxon>Eukaryota</taxon>
        <taxon>Fungi</taxon>
        <taxon>Dikarya</taxon>
        <taxon>Ascomycota</taxon>
        <taxon>Pezizomycotina</taxon>
        <taxon>Sordariomycetes</taxon>
        <taxon>Xylariomycetidae</taxon>
        <taxon>Xylariales</taxon>
        <taxon>Microdochiaceae</taxon>
        <taxon>Microdochium</taxon>
    </lineage>
</organism>
<accession>A0A136JG96</accession>
<evidence type="ECO:0000256" key="1">
    <source>
        <dbReference type="SAM" id="Phobius"/>
    </source>
</evidence>